<comment type="caution">
    <text evidence="2">The sequence shown here is derived from an EMBL/GenBank/DDBJ whole genome shotgun (WGS) entry which is preliminary data.</text>
</comment>
<proteinExistence type="predicted"/>
<keyword evidence="3" id="KW-1185">Reference proteome</keyword>
<dbReference type="Proteomes" id="UP001603857">
    <property type="component" value="Unassembled WGS sequence"/>
</dbReference>
<reference evidence="2 3" key="1">
    <citation type="submission" date="2024-08" db="EMBL/GenBank/DDBJ databases">
        <title>Insights into the chromosomal genome structure of Flemingia macrophylla.</title>
        <authorList>
            <person name="Ding Y."/>
            <person name="Zhao Y."/>
            <person name="Bi W."/>
            <person name="Wu M."/>
            <person name="Zhao G."/>
            <person name="Gong Y."/>
            <person name="Li W."/>
            <person name="Zhang P."/>
        </authorList>
    </citation>
    <scope>NUCLEOTIDE SEQUENCE [LARGE SCALE GENOMIC DNA]</scope>
    <source>
        <strain evidence="2">DYQJB</strain>
        <tissue evidence="2">Leaf</tissue>
    </source>
</reference>
<sequence length="127" mass="14640">MDPTHPLFHPCHERRRARPWAARSSMRASCGEVVDARELLRRTVARFLEDLGYAGVEEREAIDDAIRHMRIDSLLIRPSMNSFTSSIHHGHIHLLESEISARESEIEKNKMKAEEAEAENEGLRKEL</sequence>
<dbReference type="EMBL" id="JBGMDY010000007">
    <property type="protein sequence ID" value="KAL2327635.1"/>
    <property type="molecule type" value="Genomic_DNA"/>
</dbReference>
<accession>A0ABD1LXI4</accession>
<dbReference type="AlphaFoldDB" id="A0ABD1LXI4"/>
<feature type="region of interest" description="Disordered" evidence="1">
    <location>
        <begin position="105"/>
        <end position="127"/>
    </location>
</feature>
<name>A0ABD1LXI4_9FABA</name>
<evidence type="ECO:0000256" key="1">
    <source>
        <dbReference type="SAM" id="MobiDB-lite"/>
    </source>
</evidence>
<evidence type="ECO:0000313" key="2">
    <source>
        <dbReference type="EMBL" id="KAL2327635.1"/>
    </source>
</evidence>
<protein>
    <submittedName>
        <fullName evidence="2">Uncharacterized protein</fullName>
    </submittedName>
</protein>
<gene>
    <name evidence="2" type="ORF">Fmac_021062</name>
</gene>
<organism evidence="2 3">
    <name type="scientific">Flemingia macrophylla</name>
    <dbReference type="NCBI Taxonomy" id="520843"/>
    <lineage>
        <taxon>Eukaryota</taxon>
        <taxon>Viridiplantae</taxon>
        <taxon>Streptophyta</taxon>
        <taxon>Embryophyta</taxon>
        <taxon>Tracheophyta</taxon>
        <taxon>Spermatophyta</taxon>
        <taxon>Magnoliopsida</taxon>
        <taxon>eudicotyledons</taxon>
        <taxon>Gunneridae</taxon>
        <taxon>Pentapetalae</taxon>
        <taxon>rosids</taxon>
        <taxon>fabids</taxon>
        <taxon>Fabales</taxon>
        <taxon>Fabaceae</taxon>
        <taxon>Papilionoideae</taxon>
        <taxon>50 kb inversion clade</taxon>
        <taxon>NPAAA clade</taxon>
        <taxon>indigoferoid/millettioid clade</taxon>
        <taxon>Phaseoleae</taxon>
        <taxon>Flemingia</taxon>
    </lineage>
</organism>
<evidence type="ECO:0000313" key="3">
    <source>
        <dbReference type="Proteomes" id="UP001603857"/>
    </source>
</evidence>